<dbReference type="EMBL" id="BLRW01000089">
    <property type="protein sequence ID" value="GFP23330.1"/>
    <property type="molecule type" value="Genomic_DNA"/>
</dbReference>
<accession>A0A6V8NV71</accession>
<reference evidence="1 2" key="1">
    <citation type="journal article" date="2020" name="Front. Microbiol.">
        <title>Single-cell genomics of novel Actinobacteria with the Wood-Ljungdahl pathway discovered in a serpentinizing system.</title>
        <authorList>
            <person name="Merino N."/>
            <person name="Kawai M."/>
            <person name="Boyd E.S."/>
            <person name="Colman D.R."/>
            <person name="McGlynn S.E."/>
            <person name="Nealson K.H."/>
            <person name="Kurokawa K."/>
            <person name="Hongoh Y."/>
        </authorList>
    </citation>
    <scope>NUCLEOTIDE SEQUENCE [LARGE SCALE GENOMIC DNA]</scope>
    <source>
        <strain evidence="1 2">S09_30</strain>
    </source>
</reference>
<evidence type="ECO:0000313" key="1">
    <source>
        <dbReference type="EMBL" id="GFP23330.1"/>
    </source>
</evidence>
<name>A0A6V8NV71_9ACTN</name>
<sequence>MSTLSRLHKSLYRIYQFPYVALTTILGQGILDTALNMILQDQQADFFRSAYYGRQLGQYIDTVFVLLHHLLNASEASFYVFELDQYIFPVFVIRSHDFITPFSENRFSGFDKLLDYLHQFLYGSIVPFVTHGIPDAALDMVF</sequence>
<proteinExistence type="predicted"/>
<dbReference type="Proteomes" id="UP000585609">
    <property type="component" value="Unassembled WGS sequence"/>
</dbReference>
<gene>
    <name evidence="1" type="ORF">HKBW3S09_00797</name>
</gene>
<dbReference type="AlphaFoldDB" id="A0A6V8NV71"/>
<protein>
    <submittedName>
        <fullName evidence="1">Uncharacterized protein</fullName>
    </submittedName>
</protein>
<evidence type="ECO:0000313" key="2">
    <source>
        <dbReference type="Proteomes" id="UP000585609"/>
    </source>
</evidence>
<organism evidence="1 2">
    <name type="scientific">Candidatus Hakubella thermalkaliphila</name>
    <dbReference type="NCBI Taxonomy" id="2754717"/>
    <lineage>
        <taxon>Bacteria</taxon>
        <taxon>Bacillati</taxon>
        <taxon>Actinomycetota</taxon>
        <taxon>Actinomycetota incertae sedis</taxon>
        <taxon>Candidatus Hakubellales</taxon>
        <taxon>Candidatus Hakubellaceae</taxon>
        <taxon>Candidatus Hakubella</taxon>
    </lineage>
</organism>
<comment type="caution">
    <text evidence="1">The sequence shown here is derived from an EMBL/GenBank/DDBJ whole genome shotgun (WGS) entry which is preliminary data.</text>
</comment>